<dbReference type="InterPro" id="IPR028994">
    <property type="entry name" value="Integrin_alpha_N"/>
</dbReference>
<evidence type="ECO:0000256" key="3">
    <source>
        <dbReference type="ARBA" id="ARBA00022679"/>
    </source>
</evidence>
<dbReference type="Pfam" id="PF13517">
    <property type="entry name" value="FG-GAP_3"/>
    <property type="match status" value="2"/>
</dbReference>
<dbReference type="Pfam" id="PF00069">
    <property type="entry name" value="Pkinase"/>
    <property type="match status" value="1"/>
</dbReference>
<evidence type="ECO:0000313" key="12">
    <source>
        <dbReference type="Proteomes" id="UP001214441"/>
    </source>
</evidence>
<accession>A0ABT7ABP9</accession>
<evidence type="ECO:0000256" key="6">
    <source>
        <dbReference type="ARBA" id="ARBA00022777"/>
    </source>
</evidence>
<feature type="region of interest" description="Disordered" evidence="9">
    <location>
        <begin position="378"/>
        <end position="447"/>
    </location>
</feature>
<dbReference type="InterPro" id="IPR017441">
    <property type="entry name" value="Protein_kinase_ATP_BS"/>
</dbReference>
<evidence type="ECO:0000256" key="1">
    <source>
        <dbReference type="ARBA" id="ARBA00012513"/>
    </source>
</evidence>
<reference evidence="11 12" key="1">
    <citation type="submission" date="2023-05" db="EMBL/GenBank/DDBJ databases">
        <title>Streptantibioticus silvisoli sp. nov., acidotolerant actinomycetes 1 from pine litter.</title>
        <authorList>
            <person name="Swiecimska M."/>
            <person name="Golinska P."/>
            <person name="Sangal V."/>
            <person name="Wachnowicz B."/>
            <person name="Goodfellow M."/>
        </authorList>
    </citation>
    <scope>NUCLEOTIDE SEQUENCE [LARGE SCALE GENOMIC DNA]</scope>
    <source>
        <strain evidence="11 12">DSM 42109</strain>
    </source>
</reference>
<dbReference type="InterPro" id="IPR013517">
    <property type="entry name" value="FG-GAP"/>
</dbReference>
<evidence type="ECO:0000259" key="10">
    <source>
        <dbReference type="PROSITE" id="PS50011"/>
    </source>
</evidence>
<keyword evidence="6 11" id="KW-0418">Kinase</keyword>
<keyword evidence="12" id="KW-1185">Reference proteome</keyword>
<keyword evidence="4" id="KW-0732">Signal</keyword>
<evidence type="ECO:0000256" key="4">
    <source>
        <dbReference type="ARBA" id="ARBA00022729"/>
    </source>
</evidence>
<evidence type="ECO:0000313" key="11">
    <source>
        <dbReference type="EMBL" id="MDJ1138492.1"/>
    </source>
</evidence>
<dbReference type="InterPro" id="IPR011009">
    <property type="entry name" value="Kinase-like_dom_sf"/>
</dbReference>
<evidence type="ECO:0000256" key="8">
    <source>
        <dbReference type="PROSITE-ProRule" id="PRU10141"/>
    </source>
</evidence>
<feature type="binding site" evidence="8">
    <location>
        <position position="41"/>
    </location>
    <ligand>
        <name>ATP</name>
        <dbReference type="ChEBI" id="CHEBI:30616"/>
    </ligand>
</feature>
<sequence length="717" mass="75326">MWGAGTLLGGRYALLERIGSGAMGEVWRAEDQVLERRVALKMLLPSRLDDDEFLLRFRREAKVLAAVDHPGVVGIHDYGQHEFGRGENGGPGTDAAYIVMELVEGQSLYELRREHGPVPPPRALDLVAQACDALYAVHQCGVMHRDVKPSNLMLRRDGRVAVTDFGIAGIRAGTNLTQSNQSLGTPVYMAPEQAQGPPSVTPESDLYSLGVVCYELLTGAPPFTGASAVEVALQHIQAPVPDLPADIPGPIRAFVAQALAKDPGDRYDNAAVMAAAARRAAAGELPGFQGGPGPGTASLPEPAPGAAMAATGIGTGTGTGHRATKRGASPKAGTGGDETGSEPDAARRKRRRTVAAVAVAVVLVLVGTGVLLVSKPWESAEKPPPSVPVAKDGKDGQDGKDGRESKDGTDGKDGKEGKDGKDGKDGNSAGDPVQGGPGEGWKKRGIIQSQNLTSRERFVMLDINGDSKAELVGIDKDQKFAFWWNDGASDKQSWIRGLGKNSYVPDPGTAGDALHFADLDGDGMPDCVTVNRAGRMTVRTANMEKPSGERMCMTPYDGAGAPGPGGNPLPVEPSTRVEFADVTGDGHSDLLLMDRSSKTTVYYNRGFKNGRKSLDWSSPTEIPSPAHGSDIRFADLNGDKRAEPVLITKGGGVRAWINKGATASGVKLVDIGEIAADSGIPPKAIHLADVDGDHKADFLHTTSTGVVHAWTSSRKLE</sequence>
<keyword evidence="5 8" id="KW-0547">Nucleotide-binding</keyword>
<feature type="domain" description="Protein kinase" evidence="10">
    <location>
        <begin position="12"/>
        <end position="288"/>
    </location>
</feature>
<dbReference type="Gene3D" id="3.30.200.20">
    <property type="entry name" value="Phosphorylase Kinase, domain 1"/>
    <property type="match status" value="1"/>
</dbReference>
<feature type="region of interest" description="Disordered" evidence="9">
    <location>
        <begin position="285"/>
        <end position="349"/>
    </location>
</feature>
<feature type="compositionally biased region" description="Basic and acidic residues" evidence="9">
    <location>
        <begin position="391"/>
        <end position="425"/>
    </location>
</feature>
<evidence type="ECO:0000256" key="2">
    <source>
        <dbReference type="ARBA" id="ARBA00022527"/>
    </source>
</evidence>
<keyword evidence="2" id="KW-0723">Serine/threonine-protein kinase</keyword>
<dbReference type="Gene3D" id="1.10.510.10">
    <property type="entry name" value="Transferase(Phosphotransferase) domain 1"/>
    <property type="match status" value="1"/>
</dbReference>
<dbReference type="SMART" id="SM00220">
    <property type="entry name" value="S_TKc"/>
    <property type="match status" value="1"/>
</dbReference>
<dbReference type="SUPFAM" id="SSF56112">
    <property type="entry name" value="Protein kinase-like (PK-like)"/>
    <property type="match status" value="1"/>
</dbReference>
<dbReference type="PROSITE" id="PS00108">
    <property type="entry name" value="PROTEIN_KINASE_ST"/>
    <property type="match status" value="1"/>
</dbReference>
<protein>
    <recommendedName>
        <fullName evidence="1">non-specific serine/threonine protein kinase</fullName>
        <ecNumber evidence="1">2.7.11.1</ecNumber>
    </recommendedName>
</protein>
<dbReference type="PROSITE" id="PS00107">
    <property type="entry name" value="PROTEIN_KINASE_ATP"/>
    <property type="match status" value="1"/>
</dbReference>
<keyword evidence="7 8" id="KW-0067">ATP-binding</keyword>
<keyword evidence="3" id="KW-0808">Transferase</keyword>
<dbReference type="EMBL" id="JANCPR020000093">
    <property type="protein sequence ID" value="MDJ1138492.1"/>
    <property type="molecule type" value="Genomic_DNA"/>
</dbReference>
<dbReference type="PANTHER" id="PTHR43289:SF6">
    <property type="entry name" value="SERINE_THREONINE-PROTEIN KINASE NEKL-3"/>
    <property type="match status" value="1"/>
</dbReference>
<name>A0ABT7ABP9_9ACTN</name>
<dbReference type="CDD" id="cd14014">
    <property type="entry name" value="STKc_PknB_like"/>
    <property type="match status" value="1"/>
</dbReference>
<evidence type="ECO:0000256" key="9">
    <source>
        <dbReference type="SAM" id="MobiDB-lite"/>
    </source>
</evidence>
<organism evidence="11 12">
    <name type="scientific">Streptomyces iconiensis</name>
    <dbReference type="NCBI Taxonomy" id="1384038"/>
    <lineage>
        <taxon>Bacteria</taxon>
        <taxon>Bacillati</taxon>
        <taxon>Actinomycetota</taxon>
        <taxon>Actinomycetes</taxon>
        <taxon>Kitasatosporales</taxon>
        <taxon>Streptomycetaceae</taxon>
        <taxon>Streptomyces</taxon>
    </lineage>
</organism>
<dbReference type="SUPFAM" id="SSF69318">
    <property type="entry name" value="Integrin alpha N-terminal domain"/>
    <property type="match status" value="1"/>
</dbReference>
<dbReference type="PANTHER" id="PTHR43289">
    <property type="entry name" value="MITOGEN-ACTIVATED PROTEIN KINASE KINASE KINASE 20-RELATED"/>
    <property type="match status" value="1"/>
</dbReference>
<comment type="caution">
    <text evidence="11">The sequence shown here is derived from an EMBL/GenBank/DDBJ whole genome shotgun (WGS) entry which is preliminary data.</text>
</comment>
<evidence type="ECO:0000256" key="7">
    <source>
        <dbReference type="ARBA" id="ARBA00022840"/>
    </source>
</evidence>
<dbReference type="EC" id="2.7.11.1" evidence="1"/>
<evidence type="ECO:0000256" key="5">
    <source>
        <dbReference type="ARBA" id="ARBA00022741"/>
    </source>
</evidence>
<dbReference type="Proteomes" id="UP001214441">
    <property type="component" value="Unassembled WGS sequence"/>
</dbReference>
<dbReference type="InterPro" id="IPR008271">
    <property type="entry name" value="Ser/Thr_kinase_AS"/>
</dbReference>
<dbReference type="RefSeq" id="WP_280842703.1">
    <property type="nucleotide sequence ID" value="NZ_JANCPR020000093.1"/>
</dbReference>
<dbReference type="GO" id="GO:0016301">
    <property type="term" value="F:kinase activity"/>
    <property type="evidence" value="ECO:0007669"/>
    <property type="project" value="UniProtKB-KW"/>
</dbReference>
<dbReference type="PROSITE" id="PS50011">
    <property type="entry name" value="PROTEIN_KINASE_DOM"/>
    <property type="match status" value="1"/>
</dbReference>
<proteinExistence type="predicted"/>
<gene>
    <name evidence="11" type="ORF">NMN56_042370</name>
</gene>
<dbReference type="InterPro" id="IPR000719">
    <property type="entry name" value="Prot_kinase_dom"/>
</dbReference>